<proteinExistence type="predicted"/>
<accession>A0ABR4FUN3</accession>
<protein>
    <submittedName>
        <fullName evidence="2">Uncharacterized protein</fullName>
    </submittedName>
</protein>
<sequence length="271" mass="29691">MTPKNAPLPTNALEASDGAGKDEVTFSSENNGETGNKPGATGAPIDWESRNNKALPTLESRLKFTTHYALCVIDSERWDDPSLTLWDKFIGAKFWDHPEDATKLAMSTSSVRDSSMRLATCNAGGEEIGRTDMLDGEIAKVSLELRRDWKYMPVFWNCHDLAIRLGHLVVSPSMEAVRFLRRLMEMLRRAYSREISWLPTAVKVSACGWGAGAIGAAAAVPPLAAAGVSVFMVGWSVGFFGPVVQTVKVSARDGYMRALEERFPALTALHR</sequence>
<reference evidence="2 3" key="1">
    <citation type="submission" date="2024-07" db="EMBL/GenBank/DDBJ databases">
        <title>Section-level genome sequencing and comparative genomics of Aspergillus sections Usti and Cavernicolus.</title>
        <authorList>
            <consortium name="Lawrence Berkeley National Laboratory"/>
            <person name="Nybo J.L."/>
            <person name="Vesth T.C."/>
            <person name="Theobald S."/>
            <person name="Frisvad J.C."/>
            <person name="Larsen T.O."/>
            <person name="Kjaerboelling I."/>
            <person name="Rothschild-Mancinelli K."/>
            <person name="Lyhne E.K."/>
            <person name="Kogle M.E."/>
            <person name="Barry K."/>
            <person name="Clum A."/>
            <person name="Na H."/>
            <person name="Ledsgaard L."/>
            <person name="Lin J."/>
            <person name="Lipzen A."/>
            <person name="Kuo A."/>
            <person name="Riley R."/>
            <person name="Mondo S."/>
            <person name="Labutti K."/>
            <person name="Haridas S."/>
            <person name="Pangalinan J."/>
            <person name="Salamov A.A."/>
            <person name="Simmons B.A."/>
            <person name="Magnuson J.K."/>
            <person name="Chen J."/>
            <person name="Drula E."/>
            <person name="Henrissat B."/>
            <person name="Wiebenga A."/>
            <person name="Lubbers R.J."/>
            <person name="Gomes A.C."/>
            <person name="Makela M.R."/>
            <person name="Stajich J."/>
            <person name="Grigoriev I.V."/>
            <person name="Mortensen U.H."/>
            <person name="De Vries R.P."/>
            <person name="Baker S.E."/>
            <person name="Andersen M.R."/>
        </authorList>
    </citation>
    <scope>NUCLEOTIDE SEQUENCE [LARGE SCALE GENOMIC DNA]</scope>
    <source>
        <strain evidence="2 3">CBS 209.92</strain>
    </source>
</reference>
<evidence type="ECO:0000313" key="3">
    <source>
        <dbReference type="Proteomes" id="UP001610563"/>
    </source>
</evidence>
<name>A0ABR4FUN3_9EURO</name>
<comment type="caution">
    <text evidence="2">The sequence shown here is derived from an EMBL/GenBank/DDBJ whole genome shotgun (WGS) entry which is preliminary data.</text>
</comment>
<gene>
    <name evidence="2" type="ORF">BJX66DRAFT_328214</name>
</gene>
<evidence type="ECO:0000256" key="1">
    <source>
        <dbReference type="SAM" id="MobiDB-lite"/>
    </source>
</evidence>
<feature type="compositionally biased region" description="Polar residues" evidence="1">
    <location>
        <begin position="25"/>
        <end position="34"/>
    </location>
</feature>
<organism evidence="2 3">
    <name type="scientific">Aspergillus keveii</name>
    <dbReference type="NCBI Taxonomy" id="714993"/>
    <lineage>
        <taxon>Eukaryota</taxon>
        <taxon>Fungi</taxon>
        <taxon>Dikarya</taxon>
        <taxon>Ascomycota</taxon>
        <taxon>Pezizomycotina</taxon>
        <taxon>Eurotiomycetes</taxon>
        <taxon>Eurotiomycetidae</taxon>
        <taxon>Eurotiales</taxon>
        <taxon>Aspergillaceae</taxon>
        <taxon>Aspergillus</taxon>
        <taxon>Aspergillus subgen. Nidulantes</taxon>
    </lineage>
</organism>
<keyword evidence="3" id="KW-1185">Reference proteome</keyword>
<feature type="region of interest" description="Disordered" evidence="1">
    <location>
        <begin position="1"/>
        <end position="48"/>
    </location>
</feature>
<evidence type="ECO:0000313" key="2">
    <source>
        <dbReference type="EMBL" id="KAL2786976.1"/>
    </source>
</evidence>
<dbReference type="Proteomes" id="UP001610563">
    <property type="component" value="Unassembled WGS sequence"/>
</dbReference>
<dbReference type="EMBL" id="JBFTWV010000106">
    <property type="protein sequence ID" value="KAL2786976.1"/>
    <property type="molecule type" value="Genomic_DNA"/>
</dbReference>